<organism evidence="2 3">
    <name type="scientific">Vespula maculifrons</name>
    <name type="common">Eastern yellow jacket</name>
    <name type="synonym">Wasp</name>
    <dbReference type="NCBI Taxonomy" id="7453"/>
    <lineage>
        <taxon>Eukaryota</taxon>
        <taxon>Metazoa</taxon>
        <taxon>Ecdysozoa</taxon>
        <taxon>Arthropoda</taxon>
        <taxon>Hexapoda</taxon>
        <taxon>Insecta</taxon>
        <taxon>Pterygota</taxon>
        <taxon>Neoptera</taxon>
        <taxon>Endopterygota</taxon>
        <taxon>Hymenoptera</taxon>
        <taxon>Apocrita</taxon>
        <taxon>Aculeata</taxon>
        <taxon>Vespoidea</taxon>
        <taxon>Vespidae</taxon>
        <taxon>Vespinae</taxon>
        <taxon>Vespula</taxon>
    </lineage>
</organism>
<evidence type="ECO:0000256" key="1">
    <source>
        <dbReference type="SAM" id="MobiDB-lite"/>
    </source>
</evidence>
<keyword evidence="3" id="KW-1185">Reference proteome</keyword>
<dbReference type="Proteomes" id="UP001607303">
    <property type="component" value="Unassembled WGS sequence"/>
</dbReference>
<gene>
    <name evidence="2" type="ORF">V1477_004608</name>
</gene>
<comment type="caution">
    <text evidence="2">The sequence shown here is derived from an EMBL/GenBank/DDBJ whole genome shotgun (WGS) entry which is preliminary data.</text>
</comment>
<evidence type="ECO:0000313" key="3">
    <source>
        <dbReference type="Proteomes" id="UP001607303"/>
    </source>
</evidence>
<name>A0ABD2CQ24_VESMC</name>
<feature type="region of interest" description="Disordered" evidence="1">
    <location>
        <begin position="104"/>
        <end position="129"/>
    </location>
</feature>
<dbReference type="AlphaFoldDB" id="A0ABD2CQ24"/>
<proteinExistence type="predicted"/>
<reference evidence="2 3" key="1">
    <citation type="journal article" date="2024" name="Ann. Entomol. Soc. Am.">
        <title>Genomic analyses of the southern and eastern yellowjacket wasps (Hymenoptera: Vespidae) reveal evolutionary signatures of social life.</title>
        <authorList>
            <person name="Catto M.A."/>
            <person name="Caine P.B."/>
            <person name="Orr S.E."/>
            <person name="Hunt B.G."/>
            <person name="Goodisman M.A.D."/>
        </authorList>
    </citation>
    <scope>NUCLEOTIDE SEQUENCE [LARGE SCALE GENOMIC DNA]</scope>
    <source>
        <strain evidence="2">232</strain>
        <tissue evidence="2">Head and thorax</tissue>
    </source>
</reference>
<evidence type="ECO:0000313" key="2">
    <source>
        <dbReference type="EMBL" id="KAL2746238.1"/>
    </source>
</evidence>
<accession>A0ABD2CQ24</accession>
<sequence>MNIFLSRFCTAENSCNRNRNRFIFSREKEHGDPELSKIIPAIDSLLSFSLPPTKHWTRLDEEEQIKKKELVEIYERFGRSAWRLERRRSVKSCMAKVKARTNSGGVFMEDTGHSLRQRRSVQTSPTPYDRFVTGVKEPFRCGEQP</sequence>
<dbReference type="EMBL" id="JAYRBN010000037">
    <property type="protein sequence ID" value="KAL2746238.1"/>
    <property type="molecule type" value="Genomic_DNA"/>
</dbReference>
<protein>
    <submittedName>
        <fullName evidence="2">Uncharacterized protein</fullName>
    </submittedName>
</protein>